<protein>
    <submittedName>
        <fullName evidence="1">Uncharacterized protein</fullName>
    </submittedName>
</protein>
<keyword evidence="2" id="KW-1185">Reference proteome</keyword>
<dbReference type="EMBL" id="BAAALR010000005">
    <property type="protein sequence ID" value="GAA1667961.1"/>
    <property type="molecule type" value="Genomic_DNA"/>
</dbReference>
<reference evidence="1 2" key="1">
    <citation type="journal article" date="2019" name="Int. J. Syst. Evol. Microbiol.">
        <title>The Global Catalogue of Microorganisms (GCM) 10K type strain sequencing project: providing services to taxonomists for standard genome sequencing and annotation.</title>
        <authorList>
            <consortium name="The Broad Institute Genomics Platform"/>
            <consortium name="The Broad Institute Genome Sequencing Center for Infectious Disease"/>
            <person name="Wu L."/>
            <person name="Ma J."/>
        </authorList>
    </citation>
    <scope>NUCLEOTIDE SEQUENCE [LARGE SCALE GENOMIC DNA]</scope>
    <source>
        <strain evidence="1 2">JCM 13244</strain>
    </source>
</reference>
<proteinExistence type="predicted"/>
<organism evidence="1 2">
    <name type="scientific">Streptomyces yatensis</name>
    <dbReference type="NCBI Taxonomy" id="155177"/>
    <lineage>
        <taxon>Bacteria</taxon>
        <taxon>Bacillati</taxon>
        <taxon>Actinomycetota</taxon>
        <taxon>Actinomycetes</taxon>
        <taxon>Kitasatosporales</taxon>
        <taxon>Streptomycetaceae</taxon>
        <taxon>Streptomyces</taxon>
        <taxon>Streptomyces violaceusniger group</taxon>
    </lineage>
</organism>
<evidence type="ECO:0000313" key="2">
    <source>
        <dbReference type="Proteomes" id="UP001499947"/>
    </source>
</evidence>
<name>A0ABN2GBJ6_9ACTN</name>
<evidence type="ECO:0000313" key="1">
    <source>
        <dbReference type="EMBL" id="GAA1667961.1"/>
    </source>
</evidence>
<comment type="caution">
    <text evidence="1">The sequence shown here is derived from an EMBL/GenBank/DDBJ whole genome shotgun (WGS) entry which is preliminary data.</text>
</comment>
<accession>A0ABN2GBJ6</accession>
<dbReference type="Proteomes" id="UP001499947">
    <property type="component" value="Unassembled WGS sequence"/>
</dbReference>
<gene>
    <name evidence="1" type="ORF">GCM10009680_04390</name>
</gene>
<sequence length="80" mass="8240">MAAAQLAAAAGDGDGDEVRAALVALDGAHLDLGRRLRVGPGRGLDRAQMVGEEGAAGLRTVEEFDDVKDVFEHGWPLTAG</sequence>